<reference evidence="2" key="1">
    <citation type="journal article" date="2019" name="Int. J. Syst. Evol. Microbiol.">
        <title>The Global Catalogue of Microorganisms (GCM) 10K type strain sequencing project: providing services to taxonomists for standard genome sequencing and annotation.</title>
        <authorList>
            <consortium name="The Broad Institute Genomics Platform"/>
            <consortium name="The Broad Institute Genome Sequencing Center for Infectious Disease"/>
            <person name="Wu L."/>
            <person name="Ma J."/>
        </authorList>
    </citation>
    <scope>NUCLEOTIDE SEQUENCE [LARGE SCALE GENOMIC DNA]</scope>
    <source>
        <strain evidence="2">CGMCC 4.7317</strain>
    </source>
</reference>
<keyword evidence="2" id="KW-1185">Reference proteome</keyword>
<protein>
    <submittedName>
        <fullName evidence="1">DUF2993 domain-containing protein</fullName>
    </submittedName>
</protein>
<gene>
    <name evidence="1" type="ORF">ACFQGU_06140</name>
</gene>
<sequence>MRRGAVIAAVVVLVLLGVAVGADRAAVAVAERTVTERVAAELPGATDVTTSIEGFPALTQVLRGSLDHVTVTAADVPTEQGTLDSVVVDLYGVATSSPRTASSVEATAVVPLAVLAEQLGDSWELAVEGDALTASFTGAVSATATVVPVVTDGRITLDLQKFSLLGLEVSGDNVPDFVTQALNDMVGSVGDLPFGLTPTEVTVIPTGVQVRAAGTAVALE</sequence>
<dbReference type="Pfam" id="PF11209">
    <property type="entry name" value="LmeA"/>
    <property type="match status" value="1"/>
</dbReference>
<accession>A0ABW1SYX0</accession>
<dbReference type="EMBL" id="JBHSTI010000008">
    <property type="protein sequence ID" value="MFC6237449.1"/>
    <property type="molecule type" value="Genomic_DNA"/>
</dbReference>
<dbReference type="RefSeq" id="WP_386764755.1">
    <property type="nucleotide sequence ID" value="NZ_JBHSTI010000008.1"/>
</dbReference>
<dbReference type="Proteomes" id="UP001596138">
    <property type="component" value="Unassembled WGS sequence"/>
</dbReference>
<organism evidence="1 2">
    <name type="scientific">Longivirga aurantiaca</name>
    <dbReference type="NCBI Taxonomy" id="1837743"/>
    <lineage>
        <taxon>Bacteria</taxon>
        <taxon>Bacillati</taxon>
        <taxon>Actinomycetota</taxon>
        <taxon>Actinomycetes</taxon>
        <taxon>Sporichthyales</taxon>
        <taxon>Sporichthyaceae</taxon>
        <taxon>Longivirga</taxon>
    </lineage>
</organism>
<evidence type="ECO:0000313" key="1">
    <source>
        <dbReference type="EMBL" id="MFC6237449.1"/>
    </source>
</evidence>
<name>A0ABW1SYX0_9ACTN</name>
<evidence type="ECO:0000313" key="2">
    <source>
        <dbReference type="Proteomes" id="UP001596138"/>
    </source>
</evidence>
<dbReference type="InterPro" id="IPR021373">
    <property type="entry name" value="DUF2993"/>
</dbReference>
<proteinExistence type="predicted"/>
<comment type="caution">
    <text evidence="1">The sequence shown here is derived from an EMBL/GenBank/DDBJ whole genome shotgun (WGS) entry which is preliminary data.</text>
</comment>